<keyword evidence="4" id="KW-1185">Reference proteome</keyword>
<reference evidence="3" key="1">
    <citation type="submission" date="2006-10" db="EMBL/GenBank/DDBJ databases">
        <authorList>
            <person name="Amadeo P."/>
            <person name="Zhao Q."/>
            <person name="Wortman J."/>
            <person name="Fraser-Liggett C."/>
            <person name="Carlton J."/>
        </authorList>
    </citation>
    <scope>NUCLEOTIDE SEQUENCE</scope>
    <source>
        <strain evidence="3">G3</strain>
    </source>
</reference>
<feature type="repeat" description="ANK" evidence="1">
    <location>
        <begin position="261"/>
        <end position="293"/>
    </location>
</feature>
<dbReference type="VEuPathDB" id="TrichDB:TVAGG3_0867760"/>
<dbReference type="Pfam" id="PF12796">
    <property type="entry name" value="Ank_2"/>
    <property type="match status" value="2"/>
</dbReference>
<dbReference type="PANTHER" id="PTHR44207:SF1">
    <property type="entry name" value="SURFACE ANTIGEN BSPA-LIKE"/>
    <property type="match status" value="1"/>
</dbReference>
<dbReference type="Gene3D" id="1.25.40.20">
    <property type="entry name" value="Ankyrin repeat-containing domain"/>
    <property type="match status" value="2"/>
</dbReference>
<feature type="coiled-coil region" evidence="2">
    <location>
        <begin position="103"/>
        <end position="144"/>
    </location>
</feature>
<keyword evidence="2" id="KW-0175">Coiled coil</keyword>
<evidence type="ECO:0000313" key="3">
    <source>
        <dbReference type="EMBL" id="EAX97873.1"/>
    </source>
</evidence>
<dbReference type="VEuPathDB" id="TrichDB:TVAG_490010"/>
<reference evidence="3" key="2">
    <citation type="journal article" date="2007" name="Science">
        <title>Draft genome sequence of the sexually transmitted pathogen Trichomonas vaginalis.</title>
        <authorList>
            <person name="Carlton J.M."/>
            <person name="Hirt R.P."/>
            <person name="Silva J.C."/>
            <person name="Delcher A.L."/>
            <person name="Schatz M."/>
            <person name="Zhao Q."/>
            <person name="Wortman J.R."/>
            <person name="Bidwell S.L."/>
            <person name="Alsmark U.C.M."/>
            <person name="Besteiro S."/>
            <person name="Sicheritz-Ponten T."/>
            <person name="Noel C.J."/>
            <person name="Dacks J.B."/>
            <person name="Foster P.G."/>
            <person name="Simillion C."/>
            <person name="Van de Peer Y."/>
            <person name="Miranda-Saavedra D."/>
            <person name="Barton G.J."/>
            <person name="Westrop G.D."/>
            <person name="Mueller S."/>
            <person name="Dessi D."/>
            <person name="Fiori P.L."/>
            <person name="Ren Q."/>
            <person name="Paulsen I."/>
            <person name="Zhang H."/>
            <person name="Bastida-Corcuera F.D."/>
            <person name="Simoes-Barbosa A."/>
            <person name="Brown M.T."/>
            <person name="Hayes R.D."/>
            <person name="Mukherjee M."/>
            <person name="Okumura C.Y."/>
            <person name="Schneider R."/>
            <person name="Smith A.J."/>
            <person name="Vanacova S."/>
            <person name="Villalvazo M."/>
            <person name="Haas B.J."/>
            <person name="Pertea M."/>
            <person name="Feldblyum T.V."/>
            <person name="Utterback T.R."/>
            <person name="Shu C.L."/>
            <person name="Osoegawa K."/>
            <person name="de Jong P.J."/>
            <person name="Hrdy I."/>
            <person name="Horvathova L."/>
            <person name="Zubacova Z."/>
            <person name="Dolezal P."/>
            <person name="Malik S.B."/>
            <person name="Logsdon J.M. Jr."/>
            <person name="Henze K."/>
            <person name="Gupta A."/>
            <person name="Wang C.C."/>
            <person name="Dunne R.L."/>
            <person name="Upcroft J.A."/>
            <person name="Upcroft P."/>
            <person name="White O."/>
            <person name="Salzberg S.L."/>
            <person name="Tang P."/>
            <person name="Chiu C.-H."/>
            <person name="Lee Y.-S."/>
            <person name="Embley T.M."/>
            <person name="Coombs G.H."/>
            <person name="Mottram J.C."/>
            <person name="Tachezy J."/>
            <person name="Fraser-Liggett C.M."/>
            <person name="Johnson P.J."/>
        </authorList>
    </citation>
    <scope>NUCLEOTIDE SEQUENCE [LARGE SCALE GENOMIC DNA]</scope>
    <source>
        <strain evidence="3">G3</strain>
    </source>
</reference>
<dbReference type="EMBL" id="DS113697">
    <property type="protein sequence ID" value="EAX97873.1"/>
    <property type="molecule type" value="Genomic_DNA"/>
</dbReference>
<dbReference type="InterPro" id="IPR036770">
    <property type="entry name" value="Ankyrin_rpt-contain_sf"/>
</dbReference>
<dbReference type="PROSITE" id="PS50088">
    <property type="entry name" value="ANK_REPEAT"/>
    <property type="match status" value="4"/>
</dbReference>
<evidence type="ECO:0000256" key="1">
    <source>
        <dbReference type="PROSITE-ProRule" id="PRU00023"/>
    </source>
</evidence>
<dbReference type="Pfam" id="PF13637">
    <property type="entry name" value="Ank_4"/>
    <property type="match status" value="1"/>
</dbReference>
<dbReference type="SMR" id="A2FB38"/>
<dbReference type="Proteomes" id="UP000001542">
    <property type="component" value="Unassembled WGS sequence"/>
</dbReference>
<protein>
    <submittedName>
        <fullName evidence="3">Uncharacterized protein</fullName>
    </submittedName>
</protein>
<evidence type="ECO:0000256" key="2">
    <source>
        <dbReference type="SAM" id="Coils"/>
    </source>
</evidence>
<gene>
    <name evidence="3" type="ORF">TVAG_490010</name>
</gene>
<dbReference type="PROSITE" id="PS50297">
    <property type="entry name" value="ANK_REP_REGION"/>
    <property type="match status" value="2"/>
</dbReference>
<dbReference type="OrthoDB" id="10057496at2759"/>
<name>A2FB38_TRIV3</name>
<keyword evidence="1" id="KW-0040">ANK repeat</keyword>
<sequence length="424" mass="47790">MSGLHLNIDYIANNIQQYIDDENFFDMLDEDIIFQVLEKTTLDPQNFKALLSQGQSKLSSSNLYNCAHKCNVIVNTFEDAINVLKCYKNIFNLESSHGLIKFLKKYNAEHVSQLDEIQNLKNKVEILEKDKTSLNNKNDQLIESISYFAKLSQLKDVNDFNKVYNYLKELSEKGDEIKMFHSCSIGLSEVKNSYDGTPLIDACINGDLKLAKSLIEGGCNRNAINKYSNNCLLEASAKGQLEVVKYLIDNGFDKDWRKKTNGFNAILMASQFGKLETVKYLQSIGCDVNSKSNLNANCIYFASLKGHLETVKYLVSVGGNPKEKANNGFSPLIVAAQEGYLEVVKYLIQIGCDKNDKTNYNDTSLHWATIKGQFEVVQYLVSIGVNLNHQNNFGKTALSYAIEKQNENDNYKKILDLLSRSGAI</sequence>
<organism evidence="3 4">
    <name type="scientific">Trichomonas vaginalis (strain ATCC PRA-98 / G3)</name>
    <dbReference type="NCBI Taxonomy" id="412133"/>
    <lineage>
        <taxon>Eukaryota</taxon>
        <taxon>Metamonada</taxon>
        <taxon>Parabasalia</taxon>
        <taxon>Trichomonadida</taxon>
        <taxon>Trichomonadidae</taxon>
        <taxon>Trichomonas</taxon>
    </lineage>
</organism>
<dbReference type="STRING" id="5722.A2FB38"/>
<proteinExistence type="predicted"/>
<accession>A2FB38</accession>
<evidence type="ECO:0000313" key="4">
    <source>
        <dbReference type="Proteomes" id="UP000001542"/>
    </source>
</evidence>
<dbReference type="AlphaFoldDB" id="A2FB38"/>
<dbReference type="PANTHER" id="PTHR44207">
    <property type="entry name" value="SURFACE ANTIGEN BSPA-LIKE-RELATED"/>
    <property type="match status" value="1"/>
</dbReference>
<dbReference type="SMART" id="SM00248">
    <property type="entry name" value="ANK"/>
    <property type="match status" value="7"/>
</dbReference>
<dbReference type="InParanoid" id="A2FB38"/>
<dbReference type="RefSeq" id="XP_001310803.1">
    <property type="nucleotide sequence ID" value="XM_001310802.1"/>
</dbReference>
<feature type="repeat" description="ANK" evidence="1">
    <location>
        <begin position="327"/>
        <end position="359"/>
    </location>
</feature>
<dbReference type="InterPro" id="IPR002110">
    <property type="entry name" value="Ankyrin_rpt"/>
</dbReference>
<feature type="repeat" description="ANK" evidence="1">
    <location>
        <begin position="194"/>
        <end position="226"/>
    </location>
</feature>
<dbReference type="SUPFAM" id="SSF48403">
    <property type="entry name" value="Ankyrin repeat"/>
    <property type="match status" value="1"/>
</dbReference>
<feature type="repeat" description="ANK" evidence="1">
    <location>
        <begin position="360"/>
        <end position="392"/>
    </location>
</feature>
<dbReference type="KEGG" id="tva:4755662"/>
<dbReference type="eggNOG" id="KOG0504">
    <property type="taxonomic scope" value="Eukaryota"/>
</dbReference>